<dbReference type="KEGG" id="rch:RUM_16710"/>
<dbReference type="STRING" id="213810.RUM_16710"/>
<dbReference type="PATRIC" id="fig|213810.4.peg.1571"/>
<feature type="transmembrane region" description="Helical" evidence="1">
    <location>
        <begin position="22"/>
        <end position="41"/>
    </location>
</feature>
<dbReference type="RefSeq" id="WP_015558656.1">
    <property type="nucleotide sequence ID" value="NC_021039.1"/>
</dbReference>
<dbReference type="AlphaFoldDB" id="D4LDQ5"/>
<feature type="transmembrane region" description="Helical" evidence="1">
    <location>
        <begin position="61"/>
        <end position="85"/>
    </location>
</feature>
<feature type="transmembrane region" description="Helical" evidence="1">
    <location>
        <begin position="121"/>
        <end position="142"/>
    </location>
</feature>
<keyword evidence="1" id="KW-1133">Transmembrane helix</keyword>
<evidence type="ECO:0000313" key="2">
    <source>
        <dbReference type="EMBL" id="CBL17750.1"/>
    </source>
</evidence>
<feature type="transmembrane region" description="Helical" evidence="1">
    <location>
        <begin position="97"/>
        <end position="115"/>
    </location>
</feature>
<gene>
    <name evidence="2" type="ordered locus">RUM_16710</name>
</gene>
<keyword evidence="1" id="KW-0472">Membrane</keyword>
<protein>
    <submittedName>
        <fullName evidence="2">Integral membrane protein DUF95</fullName>
    </submittedName>
</protein>
<dbReference type="EMBL" id="FP929052">
    <property type="protein sequence ID" value="CBL17750.1"/>
    <property type="molecule type" value="Genomic_DNA"/>
</dbReference>
<proteinExistence type="predicted"/>
<dbReference type="InterPro" id="IPR002798">
    <property type="entry name" value="SpoIIM-like"/>
</dbReference>
<evidence type="ECO:0000256" key="1">
    <source>
        <dbReference type="SAM" id="Phobius"/>
    </source>
</evidence>
<name>D4LDQ5_RUMC1</name>
<dbReference type="HOGENOM" id="CLU_1348100_0_0_9"/>
<accession>D4LDQ5</accession>
<dbReference type="Proteomes" id="UP000007054">
    <property type="component" value="Chromosome"/>
</dbReference>
<reference evidence="2" key="1">
    <citation type="submission" date="2010-03" db="EMBL/GenBank/DDBJ databases">
        <title>The genome sequence of Ruminococcus sp. 18P13.</title>
        <authorList>
            <consortium name="metaHIT consortium -- http://www.metahit.eu/"/>
            <person name="Pajon A."/>
            <person name="Turner K."/>
            <person name="Parkhill J."/>
            <person name="Bernalier A."/>
        </authorList>
    </citation>
    <scope>NUCLEOTIDE SEQUENCE [LARGE SCALE GENOMIC DNA]</scope>
    <source>
        <strain evidence="2">Type strain: 18P13</strain>
    </source>
</reference>
<organism evidence="2 3">
    <name type="scientific">Ruminococcus champanellensis (strain DSM 18848 / JCM 17042 / KCTC 15320 / 18P13)</name>
    <dbReference type="NCBI Taxonomy" id="213810"/>
    <lineage>
        <taxon>Bacteria</taxon>
        <taxon>Bacillati</taxon>
        <taxon>Bacillota</taxon>
        <taxon>Clostridia</taxon>
        <taxon>Eubacteriales</taxon>
        <taxon>Oscillospiraceae</taxon>
        <taxon>Ruminococcus</taxon>
    </lineage>
</organism>
<dbReference type="Pfam" id="PF01944">
    <property type="entry name" value="SpoIIM"/>
    <property type="match status" value="1"/>
</dbReference>
<keyword evidence="3" id="KW-1185">Reference proteome</keyword>
<sequence>MYQTVGACCTATQQRRRQLQRFLCVLLCGFLIGIVWAMGAPDHTWNLLLDQGFSEQEVYRSLPGIFLGSFLPTFGLLLCCMLLGLSAFGQAGSILVLLYRGIGLGVAASHSYLTWGLQGLPVVLFLQLPHSGVTSILLLLAVREAWRLSSRFAAFARNQPGEDGEPLRYYWIRFFVLTLLLMIGAAGDSALTYFLSGFLIGAV</sequence>
<keyword evidence="1" id="KW-0812">Transmembrane</keyword>
<feature type="transmembrane region" description="Helical" evidence="1">
    <location>
        <begin position="174"/>
        <end position="200"/>
    </location>
</feature>
<dbReference type="GeneID" id="83156381"/>
<evidence type="ECO:0000313" key="3">
    <source>
        <dbReference type="Proteomes" id="UP000007054"/>
    </source>
</evidence>
<reference evidence="2" key="2">
    <citation type="submission" date="2010-03" db="EMBL/GenBank/DDBJ databases">
        <authorList>
            <person name="Pajon A."/>
        </authorList>
    </citation>
    <scope>NUCLEOTIDE SEQUENCE</scope>
    <source>
        <strain evidence="2">Type strain: 18P13</strain>
    </source>
</reference>